<evidence type="ECO:0000256" key="1">
    <source>
        <dbReference type="ARBA" id="ARBA00004138"/>
    </source>
</evidence>
<feature type="domain" description="Enkurin" evidence="6">
    <location>
        <begin position="167"/>
        <end position="259"/>
    </location>
</feature>
<comment type="subcellular location">
    <subcellularLocation>
        <location evidence="1">Cell projection</location>
        <location evidence="1">Cilium</location>
    </subcellularLocation>
    <subcellularLocation>
        <location evidence="2">Cytoplasm</location>
        <location evidence="2">Cytoskeleton</location>
    </subcellularLocation>
</comment>
<sequence length="262" mass="30604">MSIINIVYHDENIYSVAAKECAAVQKPPRHHSKFEKMVRDERQAVLAHHKTMGYPEAPLHCPRHFLRKDCGVRCQVPQSPKQCLLPSRKPPVPKKKDLCNCSSPCQDNRKCKNFKKENIKEVVSAAPKKPKPKFCDTRKGDFHDLEKSGLTPIYVYSKKFGKCPSYIIRKKQEEIQREMNARNEELEKQPKCKFISPEQRAKLLGGLKENWEELQKVYQALPLMIDTIPKMQRKTKLENKLKALERDILNIENNPYIYIYDD</sequence>
<reference evidence="8" key="2">
    <citation type="submission" date="2018-07" db="EMBL/GenBank/DDBJ databases">
        <authorList>
            <person name="Quirk P.G."/>
            <person name="Krulwich T.A."/>
        </authorList>
    </citation>
    <scope>NUCLEOTIDE SEQUENCE</scope>
</reference>
<proteinExistence type="predicted"/>
<keyword evidence="4" id="KW-0206">Cytoskeleton</keyword>
<dbReference type="InterPro" id="IPR027012">
    <property type="entry name" value="Enkurin_dom"/>
</dbReference>
<keyword evidence="3" id="KW-0963">Cytoplasm</keyword>
<accession>A0A336LRF3</accession>
<dbReference type="GO" id="GO:0005516">
    <property type="term" value="F:calmodulin binding"/>
    <property type="evidence" value="ECO:0007669"/>
    <property type="project" value="TreeGrafter"/>
</dbReference>
<name>A0A336LRF3_CULSO</name>
<dbReference type="VEuPathDB" id="VectorBase:CSON015047"/>
<dbReference type="GO" id="GO:0001669">
    <property type="term" value="C:acrosomal vesicle"/>
    <property type="evidence" value="ECO:0007669"/>
    <property type="project" value="TreeGrafter"/>
</dbReference>
<protein>
    <submittedName>
        <fullName evidence="8">CSON015047 protein</fullName>
    </submittedName>
</protein>
<dbReference type="EMBL" id="UFQT01000091">
    <property type="protein sequence ID" value="SSX19531.1"/>
    <property type="molecule type" value="Genomic_DNA"/>
</dbReference>
<organism evidence="8">
    <name type="scientific">Culicoides sonorensis</name>
    <name type="common">Biting midge</name>
    <dbReference type="NCBI Taxonomy" id="179676"/>
    <lineage>
        <taxon>Eukaryota</taxon>
        <taxon>Metazoa</taxon>
        <taxon>Ecdysozoa</taxon>
        <taxon>Arthropoda</taxon>
        <taxon>Hexapoda</taxon>
        <taxon>Insecta</taxon>
        <taxon>Pterygota</taxon>
        <taxon>Neoptera</taxon>
        <taxon>Endopterygota</taxon>
        <taxon>Diptera</taxon>
        <taxon>Nematocera</taxon>
        <taxon>Chironomoidea</taxon>
        <taxon>Ceratopogonidae</taxon>
        <taxon>Ceratopogoninae</taxon>
        <taxon>Culicoides</taxon>
        <taxon>Monoculicoides</taxon>
    </lineage>
</organism>
<dbReference type="Pfam" id="PF13864">
    <property type="entry name" value="Enkurin"/>
    <property type="match status" value="1"/>
</dbReference>
<dbReference type="GO" id="GO:0005879">
    <property type="term" value="C:axonemal microtubule"/>
    <property type="evidence" value="ECO:0007669"/>
    <property type="project" value="TreeGrafter"/>
</dbReference>
<evidence type="ECO:0000313" key="7">
    <source>
        <dbReference type="EMBL" id="SSW99149.1"/>
    </source>
</evidence>
<dbReference type="PROSITE" id="PS51665">
    <property type="entry name" value="ENKURIN"/>
    <property type="match status" value="1"/>
</dbReference>
<dbReference type="EMBL" id="UFQS01000091">
    <property type="protein sequence ID" value="SSW99149.1"/>
    <property type="molecule type" value="Genomic_DNA"/>
</dbReference>
<evidence type="ECO:0000256" key="5">
    <source>
        <dbReference type="ARBA" id="ARBA00023273"/>
    </source>
</evidence>
<keyword evidence="5" id="KW-0966">Cell projection</keyword>
<dbReference type="PANTHER" id="PTHR21490:SF0">
    <property type="entry name" value="ENKURIN"/>
    <property type="match status" value="1"/>
</dbReference>
<dbReference type="PANTHER" id="PTHR21490">
    <property type="entry name" value="ENKURIN-RELATED"/>
    <property type="match status" value="1"/>
</dbReference>
<evidence type="ECO:0000256" key="2">
    <source>
        <dbReference type="ARBA" id="ARBA00004245"/>
    </source>
</evidence>
<dbReference type="AlphaFoldDB" id="A0A336LRF3"/>
<reference evidence="7" key="1">
    <citation type="submission" date="2018-04" db="EMBL/GenBank/DDBJ databases">
        <authorList>
            <person name="Go L.Y."/>
            <person name="Mitchell J.A."/>
        </authorList>
    </citation>
    <scope>NUCLEOTIDE SEQUENCE</scope>
    <source>
        <tissue evidence="7">Whole organism</tissue>
    </source>
</reference>
<evidence type="ECO:0000256" key="3">
    <source>
        <dbReference type="ARBA" id="ARBA00022490"/>
    </source>
</evidence>
<evidence type="ECO:0000313" key="8">
    <source>
        <dbReference type="EMBL" id="SSX19531.1"/>
    </source>
</evidence>
<evidence type="ECO:0000256" key="4">
    <source>
        <dbReference type="ARBA" id="ARBA00023212"/>
    </source>
</evidence>
<dbReference type="InterPro" id="IPR052102">
    <property type="entry name" value="Enkurin_domain-protein"/>
</dbReference>
<gene>
    <name evidence="8" type="primary">CSON015047</name>
</gene>
<dbReference type="OMA" id="HRVIYIA"/>
<evidence type="ECO:0000259" key="6">
    <source>
        <dbReference type="PROSITE" id="PS51665"/>
    </source>
</evidence>